<proteinExistence type="predicted"/>
<accession>A0ABU5RA04</accession>
<organism evidence="2 3">
    <name type="scientific">Amycolatopsis heterodermiae</name>
    <dbReference type="NCBI Taxonomy" id="3110235"/>
    <lineage>
        <taxon>Bacteria</taxon>
        <taxon>Bacillati</taxon>
        <taxon>Actinomycetota</taxon>
        <taxon>Actinomycetes</taxon>
        <taxon>Pseudonocardiales</taxon>
        <taxon>Pseudonocardiaceae</taxon>
        <taxon>Amycolatopsis</taxon>
    </lineage>
</organism>
<name>A0ABU5RA04_9PSEU</name>
<dbReference type="RefSeq" id="WP_323329542.1">
    <property type="nucleotide sequence ID" value="NZ_JAYFSI010000004.1"/>
</dbReference>
<evidence type="ECO:0000256" key="1">
    <source>
        <dbReference type="SAM" id="SignalP"/>
    </source>
</evidence>
<keyword evidence="3" id="KW-1185">Reference proteome</keyword>
<protein>
    <recommendedName>
        <fullName evidence="4">Secreted protein</fullName>
    </recommendedName>
</protein>
<keyword evidence="1" id="KW-0732">Signal</keyword>
<feature type="signal peptide" evidence="1">
    <location>
        <begin position="1"/>
        <end position="23"/>
    </location>
</feature>
<feature type="chain" id="PRO_5046905569" description="Secreted protein" evidence="1">
    <location>
        <begin position="24"/>
        <end position="131"/>
    </location>
</feature>
<evidence type="ECO:0008006" key="4">
    <source>
        <dbReference type="Google" id="ProtNLM"/>
    </source>
</evidence>
<gene>
    <name evidence="2" type="ORF">VA596_21255</name>
</gene>
<dbReference type="Proteomes" id="UP001304298">
    <property type="component" value="Unassembled WGS sequence"/>
</dbReference>
<comment type="caution">
    <text evidence="2">The sequence shown here is derived from an EMBL/GenBank/DDBJ whole genome shotgun (WGS) entry which is preliminary data.</text>
</comment>
<evidence type="ECO:0000313" key="3">
    <source>
        <dbReference type="Proteomes" id="UP001304298"/>
    </source>
</evidence>
<evidence type="ECO:0000313" key="2">
    <source>
        <dbReference type="EMBL" id="MEA5362076.1"/>
    </source>
</evidence>
<reference evidence="2 3" key="1">
    <citation type="submission" date="2023-12" db="EMBL/GenBank/DDBJ databases">
        <title>Amycolatopsis sp. V23-08.</title>
        <authorList>
            <person name="Somphong A."/>
        </authorList>
    </citation>
    <scope>NUCLEOTIDE SEQUENCE [LARGE SCALE GENOMIC DNA]</scope>
    <source>
        <strain evidence="2 3">V23-08</strain>
    </source>
</reference>
<sequence>MNESTWKLALAGISAAALLTATAAEASGAGLTTESAAGCHETPHEIVGGRSQSLFFCADVEGAAGSYLRNTRTYLDRADYGPDPARWAGWIAEGPLGTGRTANGTVPGDHWWRVCTHEDGGPYYCTHWYHQ</sequence>
<dbReference type="EMBL" id="JAYFSI010000004">
    <property type="protein sequence ID" value="MEA5362076.1"/>
    <property type="molecule type" value="Genomic_DNA"/>
</dbReference>